<gene>
    <name evidence="1" type="ORF">ABIC99_003202</name>
</gene>
<keyword evidence="2" id="KW-1185">Reference proteome</keyword>
<reference evidence="1 2" key="1">
    <citation type="submission" date="2024-06" db="EMBL/GenBank/DDBJ databases">
        <title>Genomic Encyclopedia of Type Strains, Phase IV (KMG-IV): sequencing the most valuable type-strain genomes for metagenomic binning, comparative biology and taxonomic classification.</title>
        <authorList>
            <person name="Goeker M."/>
        </authorList>
    </citation>
    <scope>NUCLEOTIDE SEQUENCE [LARGE SCALE GENOMIC DNA]</scope>
    <source>
        <strain evidence="1 2">D-501</strain>
    </source>
</reference>
<organism evidence="1 2">
    <name type="scientific">Sphaerotilus sulfidivorans</name>
    <dbReference type="NCBI Taxonomy" id="639200"/>
    <lineage>
        <taxon>Bacteria</taxon>
        <taxon>Pseudomonadati</taxon>
        <taxon>Pseudomonadota</taxon>
        <taxon>Betaproteobacteria</taxon>
        <taxon>Burkholderiales</taxon>
        <taxon>Sphaerotilaceae</taxon>
        <taxon>Sphaerotilus</taxon>
    </lineage>
</organism>
<comment type="caution">
    <text evidence="1">The sequence shown here is derived from an EMBL/GenBank/DDBJ whole genome shotgun (WGS) entry which is preliminary data.</text>
</comment>
<protein>
    <submittedName>
        <fullName evidence="1">Uncharacterized protein</fullName>
    </submittedName>
</protein>
<accession>A0ABV2ISZ2</accession>
<dbReference type="Proteomes" id="UP001549111">
    <property type="component" value="Unassembled WGS sequence"/>
</dbReference>
<proteinExistence type="predicted"/>
<sequence>MADAGQPPRVRRYVGEALEGGRAAASLHS</sequence>
<name>A0ABV2ISZ2_9BURK</name>
<evidence type="ECO:0000313" key="2">
    <source>
        <dbReference type="Proteomes" id="UP001549111"/>
    </source>
</evidence>
<evidence type="ECO:0000313" key="1">
    <source>
        <dbReference type="EMBL" id="MET3605373.1"/>
    </source>
</evidence>
<dbReference type="EMBL" id="JBEPLS010000016">
    <property type="protein sequence ID" value="MET3605373.1"/>
    <property type="molecule type" value="Genomic_DNA"/>
</dbReference>